<dbReference type="PROSITE" id="PS51375">
    <property type="entry name" value="PPR"/>
    <property type="match status" value="7"/>
</dbReference>
<dbReference type="InterPro" id="IPR011990">
    <property type="entry name" value="TPR-like_helical_dom_sf"/>
</dbReference>
<feature type="repeat" description="PPR" evidence="3">
    <location>
        <begin position="568"/>
        <end position="598"/>
    </location>
</feature>
<keyword evidence="5" id="KW-1185">Reference proteome</keyword>
<feature type="repeat" description="PPR" evidence="3">
    <location>
        <begin position="62"/>
        <end position="96"/>
    </location>
</feature>
<evidence type="ECO:0000313" key="4">
    <source>
        <dbReference type="EMBL" id="CAA7401854.1"/>
    </source>
</evidence>
<dbReference type="GO" id="GO:0009451">
    <property type="term" value="P:RNA modification"/>
    <property type="evidence" value="ECO:0007669"/>
    <property type="project" value="InterPro"/>
</dbReference>
<feature type="repeat" description="PPR" evidence="3">
    <location>
        <begin position="296"/>
        <end position="330"/>
    </location>
</feature>
<dbReference type="GO" id="GO:0003723">
    <property type="term" value="F:RNA binding"/>
    <property type="evidence" value="ECO:0007669"/>
    <property type="project" value="InterPro"/>
</dbReference>
<dbReference type="FunFam" id="1.25.40.10:FF:000353">
    <property type="entry name" value="Pentatricopeptide repeat-containing protein At4g39530"/>
    <property type="match status" value="1"/>
</dbReference>
<comment type="similarity">
    <text evidence="2">Belongs to the PPR family. PCMP-E subfamily.</text>
</comment>
<dbReference type="OrthoDB" id="1882346at2759"/>
<keyword evidence="1" id="KW-0677">Repeat</keyword>
<dbReference type="Pfam" id="PF13041">
    <property type="entry name" value="PPR_2"/>
    <property type="match status" value="4"/>
</dbReference>
<protein>
    <submittedName>
        <fullName evidence="4">Uncharacterized protein</fullName>
    </submittedName>
</protein>
<dbReference type="PANTHER" id="PTHR47926">
    <property type="entry name" value="PENTATRICOPEPTIDE REPEAT-CONTAINING PROTEIN"/>
    <property type="match status" value="1"/>
</dbReference>
<evidence type="ECO:0000256" key="3">
    <source>
        <dbReference type="PROSITE-ProRule" id="PRU00708"/>
    </source>
</evidence>
<dbReference type="FunFam" id="1.25.40.10:FF:000090">
    <property type="entry name" value="Pentatricopeptide repeat-containing protein, chloroplastic"/>
    <property type="match status" value="1"/>
</dbReference>
<proteinExistence type="inferred from homology"/>
<organism evidence="4 5">
    <name type="scientific">Spirodela intermedia</name>
    <name type="common">Intermediate duckweed</name>
    <dbReference type="NCBI Taxonomy" id="51605"/>
    <lineage>
        <taxon>Eukaryota</taxon>
        <taxon>Viridiplantae</taxon>
        <taxon>Streptophyta</taxon>
        <taxon>Embryophyta</taxon>
        <taxon>Tracheophyta</taxon>
        <taxon>Spermatophyta</taxon>
        <taxon>Magnoliopsida</taxon>
        <taxon>Liliopsida</taxon>
        <taxon>Araceae</taxon>
        <taxon>Lemnoideae</taxon>
        <taxon>Spirodela</taxon>
    </lineage>
</organism>
<dbReference type="Pfam" id="PF01535">
    <property type="entry name" value="PPR"/>
    <property type="match status" value="5"/>
</dbReference>
<dbReference type="FunFam" id="1.25.40.10:FF:000381">
    <property type="entry name" value="Pentatricopeptide repeat-containing protein"/>
    <property type="match status" value="1"/>
</dbReference>
<name>A0A7I8KY26_SPIIN</name>
<sequence>MLIQRRLSPTGGASLMAAALTRPHRPRKDLTALLQLFVSGEANQASLQQAHAQVVASGLRHDTFLGNLLLGGYSRCGCLEDAQTLFDGMLQRNLVSWSTLISMYTQHNRPAEALTLFSSFRWVSSQAPREFILGSVLRACVQLLPDDHAPVIHGFVVKSGFGSDVYVGTALVNYYSKAGLMDAAASMFEQLPERNSVTWTTIISGYSQAGRTSVSLELFKKMMASGASPDRFVLSSVLSACSSSGFLEGGKQVHGFVFRAGAELDDSVSNVLIDLYSKCSRSGTARKVFDQMTHKNIVSWTTMIAGYMQNQLDLEAVALFAEMSRAGWRPDAFAFTSVMTSCGSLMALRHGEQAHAYAAKSGLTDDEFVKNGLVDMYAKCGALADAKRAFDTIPWKNAVSFNAMIEGLAGAGELTAAAELFARMRRESLSPTLLTFVSLLGAAATHSELQLSRQIHALTVKHGVSLELFSGSALISVYSKCSCADDARSIFEEMEEKDVVVWNAMIACYAQNGREEEALLLFPELRLRGPPPEGFTFVSLLAAAGNLARPVHGMQFHGQILKEGLESDAHVANALIDTYAKCGEILDARKVFDGMPHRDVVCWNSMISKYAQHGHAEEALAVFREMVAAGVEPTYVTFVGVLSACSHVGLVEEGLWYLEQMRVDFRIEPGTEHYACVVGLLGRAGRLREAREFIEQMPVEPAAVVWRTLLGACQLFGDVDLGRHAAKMSLSENPGDSGSYILLSNILASNDMWVDVEKLREGMDLDGVAKKPGYSWI</sequence>
<dbReference type="NCBIfam" id="TIGR00756">
    <property type="entry name" value="PPR"/>
    <property type="match status" value="7"/>
</dbReference>
<dbReference type="PANTHER" id="PTHR47926:SF527">
    <property type="entry name" value="PENTATRICOPEPTIDE REPEAT-CONTAINING PROTEIN"/>
    <property type="match status" value="1"/>
</dbReference>
<feature type="repeat" description="PPR" evidence="3">
    <location>
        <begin position="195"/>
        <end position="229"/>
    </location>
</feature>
<dbReference type="FunFam" id="1.25.40.10:FF:000196">
    <property type="entry name" value="Pentatricopeptide repeat-containing protein At4g14850"/>
    <property type="match status" value="1"/>
</dbReference>
<dbReference type="InterPro" id="IPR046960">
    <property type="entry name" value="PPR_At4g14850-like_plant"/>
</dbReference>
<feature type="repeat" description="PPR" evidence="3">
    <location>
        <begin position="599"/>
        <end position="633"/>
    </location>
</feature>
<evidence type="ECO:0000256" key="2">
    <source>
        <dbReference type="ARBA" id="ARBA00061659"/>
    </source>
</evidence>
<dbReference type="Proteomes" id="UP000663760">
    <property type="component" value="Chromosome 9"/>
</dbReference>
<dbReference type="Pfam" id="PF20431">
    <property type="entry name" value="E_motif"/>
    <property type="match status" value="1"/>
</dbReference>
<dbReference type="InterPro" id="IPR046848">
    <property type="entry name" value="E_motif"/>
</dbReference>
<evidence type="ECO:0000256" key="1">
    <source>
        <dbReference type="ARBA" id="ARBA00022737"/>
    </source>
</evidence>
<dbReference type="InterPro" id="IPR002885">
    <property type="entry name" value="PPR_rpt"/>
</dbReference>
<accession>A0A7I8KY26</accession>
<reference evidence="4" key="1">
    <citation type="submission" date="2020-02" db="EMBL/GenBank/DDBJ databases">
        <authorList>
            <person name="Scholz U."/>
            <person name="Mascher M."/>
            <person name="Fiebig A."/>
        </authorList>
    </citation>
    <scope>NUCLEOTIDE SEQUENCE</scope>
</reference>
<feature type="repeat" description="PPR" evidence="3">
    <location>
        <begin position="498"/>
        <end position="532"/>
    </location>
</feature>
<gene>
    <name evidence="4" type="ORF">SI8410_09012532</name>
</gene>
<feature type="repeat" description="PPR" evidence="3">
    <location>
        <begin position="397"/>
        <end position="431"/>
    </location>
</feature>
<dbReference type="AlphaFoldDB" id="A0A7I8KY26"/>
<dbReference type="FunFam" id="1.25.40.10:FF:000344">
    <property type="entry name" value="Pentatricopeptide repeat-containing protein"/>
    <property type="match status" value="1"/>
</dbReference>
<dbReference type="Gene3D" id="1.25.40.10">
    <property type="entry name" value="Tetratricopeptide repeat domain"/>
    <property type="match status" value="6"/>
</dbReference>
<evidence type="ECO:0000313" key="5">
    <source>
        <dbReference type="Proteomes" id="UP000663760"/>
    </source>
</evidence>
<dbReference type="EMBL" id="LR746272">
    <property type="protein sequence ID" value="CAA7401854.1"/>
    <property type="molecule type" value="Genomic_DNA"/>
</dbReference>